<evidence type="ECO:0000256" key="11">
    <source>
        <dbReference type="ARBA" id="ARBA00029766"/>
    </source>
</evidence>
<accession>A0A562WQ97</accession>
<dbReference type="GO" id="GO:0046656">
    <property type="term" value="P:folic acid biosynthetic process"/>
    <property type="evidence" value="ECO:0007669"/>
    <property type="project" value="UniProtKB-KW"/>
</dbReference>
<evidence type="ECO:0000256" key="1">
    <source>
        <dbReference type="ARBA" id="ARBA00005051"/>
    </source>
</evidence>
<evidence type="ECO:0000256" key="2">
    <source>
        <dbReference type="ARBA" id="ARBA00005810"/>
    </source>
</evidence>
<keyword evidence="7 14" id="KW-0418">Kinase</keyword>
<dbReference type="Pfam" id="PF01288">
    <property type="entry name" value="HPPK"/>
    <property type="match status" value="1"/>
</dbReference>
<keyword evidence="8" id="KW-0067">ATP-binding</keyword>
<dbReference type="Proteomes" id="UP000319449">
    <property type="component" value="Unassembled WGS sequence"/>
</dbReference>
<dbReference type="Gene3D" id="3.30.70.560">
    <property type="entry name" value="7,8-Dihydro-6-hydroxymethylpterin-pyrophosphokinase HPPK"/>
    <property type="match status" value="1"/>
</dbReference>
<comment type="similarity">
    <text evidence="2">Belongs to the HPPK family.</text>
</comment>
<comment type="pathway">
    <text evidence="1">Cofactor biosynthesis; tetrahydrofolate biosynthesis; 2-amino-4-hydroxy-6-hydroxymethyl-7,8-dihydropteridine diphosphate from 7,8-dihydroneopterin triphosphate: step 4/4.</text>
</comment>
<dbReference type="GO" id="GO:0003848">
    <property type="term" value="F:2-amino-4-hydroxy-6-hydroxymethyldihydropteridine diphosphokinase activity"/>
    <property type="evidence" value="ECO:0007669"/>
    <property type="project" value="UniProtKB-EC"/>
</dbReference>
<evidence type="ECO:0000313" key="15">
    <source>
        <dbReference type="Proteomes" id="UP000319449"/>
    </source>
</evidence>
<dbReference type="UniPathway" id="UPA00077">
    <property type="reaction ID" value="UER00155"/>
</dbReference>
<name>A0A562WQ97_9BACT</name>
<dbReference type="NCBIfam" id="TIGR01498">
    <property type="entry name" value="folK"/>
    <property type="match status" value="1"/>
</dbReference>
<dbReference type="PROSITE" id="PS00794">
    <property type="entry name" value="HPPK"/>
    <property type="match status" value="1"/>
</dbReference>
<keyword evidence="9" id="KW-0289">Folate biosynthesis</keyword>
<dbReference type="GO" id="GO:0046654">
    <property type="term" value="P:tetrahydrofolate biosynthetic process"/>
    <property type="evidence" value="ECO:0007669"/>
    <property type="project" value="UniProtKB-UniPathway"/>
</dbReference>
<dbReference type="PANTHER" id="PTHR43071">
    <property type="entry name" value="2-AMINO-4-HYDROXY-6-HYDROXYMETHYLDIHYDROPTERIDINE PYROPHOSPHOKINASE"/>
    <property type="match status" value="1"/>
</dbReference>
<evidence type="ECO:0000256" key="9">
    <source>
        <dbReference type="ARBA" id="ARBA00022909"/>
    </source>
</evidence>
<dbReference type="EMBL" id="VLLN01000004">
    <property type="protein sequence ID" value="TWJ32510.1"/>
    <property type="molecule type" value="Genomic_DNA"/>
</dbReference>
<comment type="function">
    <text evidence="10">Catalyzes the transfer of pyrophosphate from adenosine triphosphate (ATP) to 6-hydroxymethyl-7,8-dihydropterin, an enzymatic step in folate biosynthesis pathway.</text>
</comment>
<keyword evidence="6" id="KW-0547">Nucleotide-binding</keyword>
<reference evidence="14 15" key="1">
    <citation type="submission" date="2019-07" db="EMBL/GenBank/DDBJ databases">
        <title>Genomic Encyclopedia of Archaeal and Bacterial Type Strains, Phase II (KMG-II): from individual species to whole genera.</title>
        <authorList>
            <person name="Goeker M."/>
        </authorList>
    </citation>
    <scope>NUCLEOTIDE SEQUENCE [LARGE SCALE GENOMIC DNA]</scope>
    <source>
        <strain evidence="14 15">ATCC BAA-1139</strain>
    </source>
</reference>
<dbReference type="AlphaFoldDB" id="A0A562WQ97"/>
<proteinExistence type="inferred from homology"/>
<evidence type="ECO:0000256" key="7">
    <source>
        <dbReference type="ARBA" id="ARBA00022777"/>
    </source>
</evidence>
<dbReference type="PANTHER" id="PTHR43071:SF1">
    <property type="entry name" value="2-AMINO-4-HYDROXY-6-HYDROXYMETHYLDIHYDROPTERIDINE PYROPHOSPHOKINASE"/>
    <property type="match status" value="1"/>
</dbReference>
<evidence type="ECO:0000256" key="8">
    <source>
        <dbReference type="ARBA" id="ARBA00022840"/>
    </source>
</evidence>
<evidence type="ECO:0000256" key="10">
    <source>
        <dbReference type="ARBA" id="ARBA00029409"/>
    </source>
</evidence>
<gene>
    <name evidence="14" type="ORF">JN12_00951</name>
</gene>
<dbReference type="InterPro" id="IPR000550">
    <property type="entry name" value="Hppk"/>
</dbReference>
<evidence type="ECO:0000256" key="3">
    <source>
        <dbReference type="ARBA" id="ARBA00013253"/>
    </source>
</evidence>
<comment type="caution">
    <text evidence="14">The sequence shown here is derived from an EMBL/GenBank/DDBJ whole genome shotgun (WGS) entry which is preliminary data.</text>
</comment>
<evidence type="ECO:0000256" key="4">
    <source>
        <dbReference type="ARBA" id="ARBA00016218"/>
    </source>
</evidence>
<evidence type="ECO:0000256" key="12">
    <source>
        <dbReference type="ARBA" id="ARBA00033413"/>
    </source>
</evidence>
<organism evidence="14 15">
    <name type="scientific">Geobacter argillaceus</name>
    <dbReference type="NCBI Taxonomy" id="345631"/>
    <lineage>
        <taxon>Bacteria</taxon>
        <taxon>Pseudomonadati</taxon>
        <taxon>Thermodesulfobacteriota</taxon>
        <taxon>Desulfuromonadia</taxon>
        <taxon>Geobacterales</taxon>
        <taxon>Geobacteraceae</taxon>
        <taxon>Geobacter</taxon>
    </lineage>
</organism>
<evidence type="ECO:0000313" key="14">
    <source>
        <dbReference type="EMBL" id="TWJ32510.1"/>
    </source>
</evidence>
<dbReference type="GO" id="GO:0016301">
    <property type="term" value="F:kinase activity"/>
    <property type="evidence" value="ECO:0007669"/>
    <property type="project" value="UniProtKB-KW"/>
</dbReference>
<evidence type="ECO:0000256" key="6">
    <source>
        <dbReference type="ARBA" id="ARBA00022741"/>
    </source>
</evidence>
<sequence>MVGEGYADVKAFDPEGGNLSIEKPMALCSNAPVCAQAFIALGSNLGDRELNLLRAVAEVGKIRESRIIALSGFYETEPVGPAGQENYFNAALCLETSLSPRTLLNELQRIETAIFNRKRDLRWGPRSIDLDILLYDDTVLDEPDLTVPHPRLHERRFALTPLAEIAPDAVHPRLAKTVQQLLAMLPPGERVTRIET</sequence>
<dbReference type="CDD" id="cd00483">
    <property type="entry name" value="HPPK"/>
    <property type="match status" value="1"/>
</dbReference>
<dbReference type="SUPFAM" id="SSF55083">
    <property type="entry name" value="6-hydroxymethyl-7,8-dihydropterin pyrophosphokinase, HPPK"/>
    <property type="match status" value="1"/>
</dbReference>
<keyword evidence="15" id="KW-1185">Reference proteome</keyword>
<dbReference type="EC" id="2.7.6.3" evidence="3"/>
<evidence type="ECO:0000259" key="13">
    <source>
        <dbReference type="PROSITE" id="PS00794"/>
    </source>
</evidence>
<feature type="domain" description="7,8-dihydro-6-hydroxymethylpterin-pyrophosphokinase" evidence="13">
    <location>
        <begin position="122"/>
        <end position="133"/>
    </location>
</feature>
<keyword evidence="5" id="KW-0808">Transferase</keyword>
<evidence type="ECO:0000256" key="5">
    <source>
        <dbReference type="ARBA" id="ARBA00022679"/>
    </source>
</evidence>
<dbReference type="InterPro" id="IPR035907">
    <property type="entry name" value="Hppk_sf"/>
</dbReference>
<protein>
    <recommendedName>
        <fullName evidence="4">2-amino-4-hydroxy-6-hydroxymethyldihydropteridine pyrophosphokinase</fullName>
        <ecNumber evidence="3">2.7.6.3</ecNumber>
    </recommendedName>
    <alternativeName>
        <fullName evidence="11">6-hydroxymethyl-7,8-dihydropterin pyrophosphokinase</fullName>
    </alternativeName>
    <alternativeName>
        <fullName evidence="12">7,8-dihydro-6-hydroxymethylpterin-pyrophosphokinase</fullName>
    </alternativeName>
</protein>
<dbReference type="GO" id="GO:0005524">
    <property type="term" value="F:ATP binding"/>
    <property type="evidence" value="ECO:0007669"/>
    <property type="project" value="UniProtKB-KW"/>
</dbReference>